<evidence type="ECO:0000259" key="3">
    <source>
        <dbReference type="PROSITE" id="PS50206"/>
    </source>
</evidence>
<dbReference type="SUPFAM" id="SSF52821">
    <property type="entry name" value="Rhodanese/Cell cycle control phosphatase"/>
    <property type="match status" value="2"/>
</dbReference>
<accession>A0AAV5A2F5</accession>
<protein>
    <recommendedName>
        <fullName evidence="3">Rhodanese domain-containing protein</fullName>
    </recommendedName>
</protein>
<evidence type="ECO:0000256" key="2">
    <source>
        <dbReference type="ARBA" id="ARBA00022737"/>
    </source>
</evidence>
<keyword evidence="2" id="KW-0677">Repeat</keyword>
<comment type="caution">
    <text evidence="4">The sequence shown here is derived from an EMBL/GenBank/DDBJ whole genome shotgun (WGS) entry which is preliminary data.</text>
</comment>
<sequence>MASSARTVAPLLLSPSQALSIPSESRVFLDATWFMPNVPRNPKQEFEGIRLPDARFLDIDQVATHTEEGAALGLKHMMPSPETFARACATTTEDLRIKPSTHRGTRSLPDMIPMAYSLPHGLCSCLEQAFSHTNSSVLDGGLPLWVNEGHEIETSSPKITTIEETLYAVPKLNESVIRSYAQMVNNSKLSRSDSATDLVVDARPHGRYLGTDPEPRPGMSSGHIPHSFSLPFNHFVSRHQFTNNTFLNSNPDIPFNSFTTLRSAEEITKELKNAVGHNFARQILSGEKGLVATCGSGMTAAILWLGISRIWEAEGKTLPTIRLYDESWTGYASRKESEISKGVETS</sequence>
<keyword evidence="5" id="KW-1185">Reference proteome</keyword>
<dbReference type="PANTHER" id="PTHR11364:SF27">
    <property type="entry name" value="SULFURTRANSFERASE"/>
    <property type="match status" value="1"/>
</dbReference>
<dbReference type="Proteomes" id="UP001050691">
    <property type="component" value="Unassembled WGS sequence"/>
</dbReference>
<dbReference type="EMBL" id="BPWL01000003">
    <property type="protein sequence ID" value="GJJ08834.1"/>
    <property type="molecule type" value="Genomic_DNA"/>
</dbReference>
<dbReference type="PANTHER" id="PTHR11364">
    <property type="entry name" value="THIOSULFATE SULFERTANSFERASE"/>
    <property type="match status" value="1"/>
</dbReference>
<gene>
    <name evidence="4" type="ORF">Clacol_003053</name>
</gene>
<reference evidence="4" key="1">
    <citation type="submission" date="2021-10" db="EMBL/GenBank/DDBJ databases">
        <title>De novo Genome Assembly of Clathrus columnatus (Basidiomycota, Fungi) Using Illumina and Nanopore Sequence Data.</title>
        <authorList>
            <person name="Ogiso-Tanaka E."/>
            <person name="Itagaki H."/>
            <person name="Hosoya T."/>
            <person name="Hosaka K."/>
        </authorList>
    </citation>
    <scope>NUCLEOTIDE SEQUENCE</scope>
    <source>
        <strain evidence="4">MO-923</strain>
    </source>
</reference>
<dbReference type="InterPro" id="IPR001763">
    <property type="entry name" value="Rhodanese-like_dom"/>
</dbReference>
<evidence type="ECO:0000313" key="5">
    <source>
        <dbReference type="Proteomes" id="UP001050691"/>
    </source>
</evidence>
<dbReference type="Gene3D" id="3.40.250.10">
    <property type="entry name" value="Rhodanese-like domain"/>
    <property type="match status" value="2"/>
</dbReference>
<dbReference type="GO" id="GO:0004792">
    <property type="term" value="F:thiosulfate-cyanide sulfurtransferase activity"/>
    <property type="evidence" value="ECO:0007669"/>
    <property type="project" value="TreeGrafter"/>
</dbReference>
<dbReference type="AlphaFoldDB" id="A0AAV5A2F5"/>
<name>A0AAV5A2F5_9AGAM</name>
<feature type="domain" description="Rhodanese" evidence="3">
    <location>
        <begin position="193"/>
        <end position="340"/>
    </location>
</feature>
<keyword evidence="1" id="KW-0808">Transferase</keyword>
<proteinExistence type="predicted"/>
<evidence type="ECO:0000313" key="4">
    <source>
        <dbReference type="EMBL" id="GJJ08834.1"/>
    </source>
</evidence>
<evidence type="ECO:0000256" key="1">
    <source>
        <dbReference type="ARBA" id="ARBA00022679"/>
    </source>
</evidence>
<dbReference type="InterPro" id="IPR036873">
    <property type="entry name" value="Rhodanese-like_dom_sf"/>
</dbReference>
<feature type="domain" description="Rhodanese" evidence="3">
    <location>
        <begin position="132"/>
        <end position="154"/>
    </location>
</feature>
<dbReference type="GO" id="GO:0005739">
    <property type="term" value="C:mitochondrion"/>
    <property type="evidence" value="ECO:0007669"/>
    <property type="project" value="TreeGrafter"/>
</dbReference>
<dbReference type="InterPro" id="IPR045078">
    <property type="entry name" value="TST/MPST-like"/>
</dbReference>
<organism evidence="4 5">
    <name type="scientific">Clathrus columnatus</name>
    <dbReference type="NCBI Taxonomy" id="1419009"/>
    <lineage>
        <taxon>Eukaryota</taxon>
        <taxon>Fungi</taxon>
        <taxon>Dikarya</taxon>
        <taxon>Basidiomycota</taxon>
        <taxon>Agaricomycotina</taxon>
        <taxon>Agaricomycetes</taxon>
        <taxon>Phallomycetidae</taxon>
        <taxon>Phallales</taxon>
        <taxon>Clathraceae</taxon>
        <taxon>Clathrus</taxon>
    </lineage>
</organism>
<dbReference type="PROSITE" id="PS50206">
    <property type="entry name" value="RHODANESE_3"/>
    <property type="match status" value="2"/>
</dbReference>